<dbReference type="PANTHER" id="PTHR33487:SF1">
    <property type="entry name" value="CILIA- AND FLAGELLA-ASSOCIATED PROTEIN 54"/>
    <property type="match status" value="1"/>
</dbReference>
<evidence type="ECO:0000313" key="2">
    <source>
        <dbReference type="Proteomes" id="UP001162483"/>
    </source>
</evidence>
<name>A0ABN9ELG6_9NEOB</name>
<accession>A0ABN9ELG6</accession>
<reference evidence="1" key="1">
    <citation type="submission" date="2023-05" db="EMBL/GenBank/DDBJ databases">
        <authorList>
            <person name="Stuckert A."/>
        </authorList>
    </citation>
    <scope>NUCLEOTIDE SEQUENCE</scope>
</reference>
<sequence length="91" mass="10029">MVFKPAPFTSDIKVAWYCLFGRCVTGPSLKVRLNDHHLPGTGVEVPANGNILLEARGLKKNERYIFAVAAYSRDGRLIRDSVGETTKPILA</sequence>
<evidence type="ECO:0000313" key="1">
    <source>
        <dbReference type="EMBL" id="CAI9584897.1"/>
    </source>
</evidence>
<dbReference type="EMBL" id="CATNWA010015590">
    <property type="protein sequence ID" value="CAI9584897.1"/>
    <property type="molecule type" value="Genomic_DNA"/>
</dbReference>
<feature type="non-terminal residue" evidence="1">
    <location>
        <position position="91"/>
    </location>
</feature>
<protein>
    <submittedName>
        <fullName evidence="1">Uncharacterized protein</fullName>
    </submittedName>
</protein>
<dbReference type="Proteomes" id="UP001162483">
    <property type="component" value="Unassembled WGS sequence"/>
</dbReference>
<comment type="caution">
    <text evidence="1">The sequence shown here is derived from an EMBL/GenBank/DDBJ whole genome shotgun (WGS) entry which is preliminary data.</text>
</comment>
<keyword evidence="2" id="KW-1185">Reference proteome</keyword>
<proteinExistence type="predicted"/>
<gene>
    <name evidence="1" type="ORF">SPARVUS_LOCUS10095504</name>
</gene>
<dbReference type="PANTHER" id="PTHR33487">
    <property type="entry name" value="CILIA- AND FLAGELLA-ASSOCIATED PROTEIN 54"/>
    <property type="match status" value="1"/>
</dbReference>
<organism evidence="1 2">
    <name type="scientific">Staurois parvus</name>
    <dbReference type="NCBI Taxonomy" id="386267"/>
    <lineage>
        <taxon>Eukaryota</taxon>
        <taxon>Metazoa</taxon>
        <taxon>Chordata</taxon>
        <taxon>Craniata</taxon>
        <taxon>Vertebrata</taxon>
        <taxon>Euteleostomi</taxon>
        <taxon>Amphibia</taxon>
        <taxon>Batrachia</taxon>
        <taxon>Anura</taxon>
        <taxon>Neobatrachia</taxon>
        <taxon>Ranoidea</taxon>
        <taxon>Ranidae</taxon>
        <taxon>Staurois</taxon>
    </lineage>
</organism>